<evidence type="ECO:0000313" key="2">
    <source>
        <dbReference type="Proteomes" id="UP001256588"/>
    </source>
</evidence>
<reference evidence="1 2" key="1">
    <citation type="submission" date="2023-07" db="EMBL/GenBank/DDBJ databases">
        <title>Sorghum-associated microbial communities from plants grown in Nebraska, USA.</title>
        <authorList>
            <person name="Schachtman D."/>
        </authorList>
    </citation>
    <scope>NUCLEOTIDE SEQUENCE [LARGE SCALE GENOMIC DNA]</scope>
    <source>
        <strain evidence="1 2">4099</strain>
    </source>
</reference>
<evidence type="ECO:0000313" key="1">
    <source>
        <dbReference type="EMBL" id="MDR7193383.1"/>
    </source>
</evidence>
<protein>
    <submittedName>
        <fullName evidence="1">Uncharacterized protein</fullName>
    </submittedName>
</protein>
<dbReference type="RefSeq" id="WP_310235531.1">
    <property type="nucleotide sequence ID" value="NZ_JAVDWO010000007.1"/>
</dbReference>
<accession>A0ABU1XXA1</accession>
<dbReference type="EMBL" id="JAVDWO010000007">
    <property type="protein sequence ID" value="MDR7193383.1"/>
    <property type="molecule type" value="Genomic_DNA"/>
</dbReference>
<comment type="caution">
    <text evidence="1">The sequence shown here is derived from an EMBL/GenBank/DDBJ whole genome shotgun (WGS) entry which is preliminary data.</text>
</comment>
<gene>
    <name evidence="1" type="ORF">J2W68_002117</name>
</gene>
<sequence>MTTITAVQRMFPELPEAHANPHSAKRLVTGFDVGPFFVHIGLSDDETLSYSNGRHEWDTWHVTHRASGFAVQKKINTHPRAIWLAQQLCALDVWDHDTKPALLAGLSQEQLAIIATLRADAMSGDCQGQLGIASPSAAVSDDGLFYIQDSRSYVGNCPLWWAPKGNGYVTRLDQAGRYTLAEAMAQHRSRDTDVPWPCAEIDAIVRGTVDVQDMRPVSQQSAAFADAPVAPEREVGRG</sequence>
<proteinExistence type="predicted"/>
<name>A0ABU1XXA1_9GAMM</name>
<keyword evidence="2" id="KW-1185">Reference proteome</keyword>
<organism evidence="1 2">
    <name type="scientific">Luteimonas terrae</name>
    <dbReference type="NCBI Taxonomy" id="1530191"/>
    <lineage>
        <taxon>Bacteria</taxon>
        <taxon>Pseudomonadati</taxon>
        <taxon>Pseudomonadota</taxon>
        <taxon>Gammaproteobacteria</taxon>
        <taxon>Lysobacterales</taxon>
        <taxon>Lysobacteraceae</taxon>
        <taxon>Luteimonas</taxon>
    </lineage>
</organism>
<dbReference type="Proteomes" id="UP001256588">
    <property type="component" value="Unassembled WGS sequence"/>
</dbReference>